<protein>
    <submittedName>
        <fullName evidence="1">Uncharacterized protein</fullName>
    </submittedName>
</protein>
<evidence type="ECO:0000313" key="1">
    <source>
        <dbReference type="EMBL" id="GFR04423.1"/>
    </source>
</evidence>
<organism evidence="1 2">
    <name type="scientific">Trichonephila clavata</name>
    <name type="common">Joro spider</name>
    <name type="synonym">Nephila clavata</name>
    <dbReference type="NCBI Taxonomy" id="2740835"/>
    <lineage>
        <taxon>Eukaryota</taxon>
        <taxon>Metazoa</taxon>
        <taxon>Ecdysozoa</taxon>
        <taxon>Arthropoda</taxon>
        <taxon>Chelicerata</taxon>
        <taxon>Arachnida</taxon>
        <taxon>Araneae</taxon>
        <taxon>Araneomorphae</taxon>
        <taxon>Entelegynae</taxon>
        <taxon>Araneoidea</taxon>
        <taxon>Nephilidae</taxon>
        <taxon>Trichonephila</taxon>
    </lineage>
</organism>
<comment type="caution">
    <text evidence="1">The sequence shown here is derived from an EMBL/GenBank/DDBJ whole genome shotgun (WGS) entry which is preliminary data.</text>
</comment>
<name>A0A8X6GHX8_TRICU</name>
<sequence length="82" mass="9151">MCEDCTGSYHAFKFRKKTPSNSANFMLAAGAKFKHLIPAIIRKLSFLKDLAELKALDIVINFDSNADQCNLILKLSFNAVLD</sequence>
<dbReference type="Proteomes" id="UP000887116">
    <property type="component" value="Unassembled WGS sequence"/>
</dbReference>
<dbReference type="AlphaFoldDB" id="A0A8X6GHX8"/>
<proteinExistence type="predicted"/>
<reference evidence="1" key="1">
    <citation type="submission" date="2020-07" db="EMBL/GenBank/DDBJ databases">
        <title>Multicomponent nature underlies the extraordinary mechanical properties of spider dragline silk.</title>
        <authorList>
            <person name="Kono N."/>
            <person name="Nakamura H."/>
            <person name="Mori M."/>
            <person name="Yoshida Y."/>
            <person name="Ohtoshi R."/>
            <person name="Malay A.D."/>
            <person name="Moran D.A.P."/>
            <person name="Tomita M."/>
            <person name="Numata K."/>
            <person name="Arakawa K."/>
        </authorList>
    </citation>
    <scope>NUCLEOTIDE SEQUENCE</scope>
</reference>
<gene>
    <name evidence="1" type="ORF">TNCT_640651</name>
</gene>
<evidence type="ECO:0000313" key="2">
    <source>
        <dbReference type="Proteomes" id="UP000887116"/>
    </source>
</evidence>
<accession>A0A8X6GHX8</accession>
<keyword evidence="2" id="KW-1185">Reference proteome</keyword>
<dbReference type="EMBL" id="BMAO01035569">
    <property type="protein sequence ID" value="GFR04423.1"/>
    <property type="molecule type" value="Genomic_DNA"/>
</dbReference>